<comment type="caution">
    <text evidence="2">The sequence shown here is derived from an EMBL/GenBank/DDBJ whole genome shotgun (WGS) entry which is preliminary data.</text>
</comment>
<keyword evidence="3" id="KW-1185">Reference proteome</keyword>
<dbReference type="Proteomes" id="UP001605036">
    <property type="component" value="Unassembled WGS sequence"/>
</dbReference>
<gene>
    <name evidence="2" type="ORF">R1flu_028226</name>
</gene>
<evidence type="ECO:0000256" key="1">
    <source>
        <dbReference type="SAM" id="MobiDB-lite"/>
    </source>
</evidence>
<feature type="compositionally biased region" description="Basic and acidic residues" evidence="1">
    <location>
        <begin position="81"/>
        <end position="94"/>
    </location>
</feature>
<proteinExistence type="predicted"/>
<feature type="compositionally biased region" description="Basic and acidic residues" evidence="1">
    <location>
        <begin position="119"/>
        <end position="139"/>
    </location>
</feature>
<name>A0ABD1XL32_9MARC</name>
<dbReference type="AlphaFoldDB" id="A0ABD1XL32"/>
<sequence>MRENTEFEQEPQNAEQIQIAEGPNALTGLRSGLRGTNPLSFRRLVPPQVRPTNSFISPGGNGADLSQTRIHDGSSSQLPDNELHHGSPVRDSHEPQLGTQQENSGEAASPLSMSAKNTPQHERKAEGENPRMEAEEDHHHKLSSSDTDMSGCDSSSADTEAKNQKSK</sequence>
<dbReference type="EMBL" id="JBHFFA010000008">
    <property type="protein sequence ID" value="KAL2609653.1"/>
    <property type="molecule type" value="Genomic_DNA"/>
</dbReference>
<feature type="compositionally biased region" description="Polar residues" evidence="1">
    <location>
        <begin position="144"/>
        <end position="158"/>
    </location>
</feature>
<reference evidence="2 3" key="1">
    <citation type="submission" date="2024-09" db="EMBL/GenBank/DDBJ databases">
        <title>Chromosome-scale assembly of Riccia fluitans.</title>
        <authorList>
            <person name="Paukszto L."/>
            <person name="Sawicki J."/>
            <person name="Karawczyk K."/>
            <person name="Piernik-Szablinska J."/>
            <person name="Szczecinska M."/>
            <person name="Mazdziarz M."/>
        </authorList>
    </citation>
    <scope>NUCLEOTIDE SEQUENCE [LARGE SCALE GENOMIC DNA]</scope>
    <source>
        <strain evidence="2">Rf_01</strain>
        <tissue evidence="2">Aerial parts of the thallus</tissue>
    </source>
</reference>
<accession>A0ABD1XL32</accession>
<evidence type="ECO:0000313" key="2">
    <source>
        <dbReference type="EMBL" id="KAL2609653.1"/>
    </source>
</evidence>
<evidence type="ECO:0000313" key="3">
    <source>
        <dbReference type="Proteomes" id="UP001605036"/>
    </source>
</evidence>
<feature type="compositionally biased region" description="Polar residues" evidence="1">
    <location>
        <begin position="97"/>
        <end position="118"/>
    </location>
</feature>
<feature type="region of interest" description="Disordered" evidence="1">
    <location>
        <begin position="22"/>
        <end position="167"/>
    </location>
</feature>
<feature type="compositionally biased region" description="Polar residues" evidence="1">
    <location>
        <begin position="64"/>
        <end position="79"/>
    </location>
</feature>
<organism evidence="2 3">
    <name type="scientific">Riccia fluitans</name>
    <dbReference type="NCBI Taxonomy" id="41844"/>
    <lineage>
        <taxon>Eukaryota</taxon>
        <taxon>Viridiplantae</taxon>
        <taxon>Streptophyta</taxon>
        <taxon>Embryophyta</taxon>
        <taxon>Marchantiophyta</taxon>
        <taxon>Marchantiopsida</taxon>
        <taxon>Marchantiidae</taxon>
        <taxon>Marchantiales</taxon>
        <taxon>Ricciaceae</taxon>
        <taxon>Riccia</taxon>
    </lineage>
</organism>
<protein>
    <submittedName>
        <fullName evidence="2">Uncharacterized protein</fullName>
    </submittedName>
</protein>